<proteinExistence type="inferred from homology"/>
<accession>A0A0U1L5G0</accession>
<sequence length="234" mass="25480">MNQVSEKKNFLQGVKAAMPIAVGYIPIAIAFGLLAKSVGIPSYVSFLMSLLIYAGASQFIGINLIVLGASWWEIVVTTFILNLRHFLMTATLSQKLEKQASRKWRLLLSFGITDETFSVSSFQSPKFLPKYFLLGLNTIAFVSWNIGTWLGLFCASGLPDTVKSSMGIALYVMFIGLLIPQVKKSKSALVVSLLAITINSLSNWLGISNGWGIIIATVFSAAIGAQLFAREESN</sequence>
<gene>
    <name evidence="9" type="ORF">SpAn4DRAFT_4274</name>
</gene>
<keyword evidence="5 8" id="KW-0812">Transmembrane</keyword>
<protein>
    <submittedName>
        <fullName evidence="9">Branched-chain amino acid transporter</fullName>
    </submittedName>
</protein>
<dbReference type="PANTHER" id="PTHR34979:SF1">
    <property type="entry name" value="INNER MEMBRANE PROTEIN YGAZ"/>
    <property type="match status" value="1"/>
</dbReference>
<name>A0A0U1L5G0_9FIRM</name>
<dbReference type="PANTHER" id="PTHR34979">
    <property type="entry name" value="INNER MEMBRANE PROTEIN YGAZ"/>
    <property type="match status" value="1"/>
</dbReference>
<feature type="transmembrane region" description="Helical" evidence="8">
    <location>
        <begin position="46"/>
        <end position="68"/>
    </location>
</feature>
<evidence type="ECO:0000256" key="5">
    <source>
        <dbReference type="ARBA" id="ARBA00022692"/>
    </source>
</evidence>
<feature type="transmembrane region" description="Helical" evidence="8">
    <location>
        <begin position="131"/>
        <end position="152"/>
    </location>
</feature>
<dbReference type="Pfam" id="PF03591">
    <property type="entry name" value="AzlC"/>
    <property type="match status" value="1"/>
</dbReference>
<keyword evidence="6 8" id="KW-1133">Transmembrane helix</keyword>
<evidence type="ECO:0000256" key="1">
    <source>
        <dbReference type="ARBA" id="ARBA00004651"/>
    </source>
</evidence>
<reference evidence="10" key="1">
    <citation type="submission" date="2015-03" db="EMBL/GenBank/DDBJ databases">
        <authorList>
            <person name="Nijsse Bart"/>
        </authorList>
    </citation>
    <scope>NUCLEOTIDE SEQUENCE [LARGE SCALE GENOMIC DNA]</scope>
</reference>
<organism evidence="9 10">
    <name type="scientific">Sporomusa ovata</name>
    <dbReference type="NCBI Taxonomy" id="2378"/>
    <lineage>
        <taxon>Bacteria</taxon>
        <taxon>Bacillati</taxon>
        <taxon>Bacillota</taxon>
        <taxon>Negativicutes</taxon>
        <taxon>Selenomonadales</taxon>
        <taxon>Sporomusaceae</taxon>
        <taxon>Sporomusa</taxon>
    </lineage>
</organism>
<keyword evidence="7 8" id="KW-0472">Membrane</keyword>
<comment type="similarity">
    <text evidence="2">Belongs to the AzlC family.</text>
</comment>
<evidence type="ECO:0000256" key="4">
    <source>
        <dbReference type="ARBA" id="ARBA00022475"/>
    </source>
</evidence>
<dbReference type="RefSeq" id="WP_021166735.1">
    <property type="nucleotide sequence ID" value="NZ_CTRP01000015.1"/>
</dbReference>
<evidence type="ECO:0000256" key="7">
    <source>
        <dbReference type="ARBA" id="ARBA00023136"/>
    </source>
</evidence>
<dbReference type="AlphaFoldDB" id="A0A0U1L5G0"/>
<comment type="subcellular location">
    <subcellularLocation>
        <location evidence="1">Cell membrane</location>
        <topology evidence="1">Multi-pass membrane protein</topology>
    </subcellularLocation>
</comment>
<feature type="transmembrane region" description="Helical" evidence="8">
    <location>
        <begin position="164"/>
        <end position="180"/>
    </location>
</feature>
<evidence type="ECO:0000256" key="6">
    <source>
        <dbReference type="ARBA" id="ARBA00022989"/>
    </source>
</evidence>
<feature type="transmembrane region" description="Helical" evidence="8">
    <location>
        <begin position="187"/>
        <end position="205"/>
    </location>
</feature>
<dbReference type="EMBL" id="CTRP01000015">
    <property type="protein sequence ID" value="CQR74917.1"/>
    <property type="molecule type" value="Genomic_DNA"/>
</dbReference>
<dbReference type="GO" id="GO:1903785">
    <property type="term" value="P:L-valine transmembrane transport"/>
    <property type="evidence" value="ECO:0007669"/>
    <property type="project" value="TreeGrafter"/>
</dbReference>
<evidence type="ECO:0000313" key="9">
    <source>
        <dbReference type="EMBL" id="CQR74917.1"/>
    </source>
</evidence>
<dbReference type="Proteomes" id="UP000049855">
    <property type="component" value="Unassembled WGS sequence"/>
</dbReference>
<evidence type="ECO:0000256" key="3">
    <source>
        <dbReference type="ARBA" id="ARBA00022448"/>
    </source>
</evidence>
<keyword evidence="3" id="KW-0813">Transport</keyword>
<evidence type="ECO:0000256" key="2">
    <source>
        <dbReference type="ARBA" id="ARBA00010735"/>
    </source>
</evidence>
<dbReference type="InterPro" id="IPR011606">
    <property type="entry name" value="Brnchd-chn_aa_trnsp_permease"/>
</dbReference>
<keyword evidence="4" id="KW-1003">Cell membrane</keyword>
<feature type="transmembrane region" description="Helical" evidence="8">
    <location>
        <begin position="16"/>
        <end position="34"/>
    </location>
</feature>
<evidence type="ECO:0000313" key="10">
    <source>
        <dbReference type="Proteomes" id="UP000049855"/>
    </source>
</evidence>
<keyword evidence="10" id="KW-1185">Reference proteome</keyword>
<feature type="transmembrane region" description="Helical" evidence="8">
    <location>
        <begin position="211"/>
        <end position="229"/>
    </location>
</feature>
<dbReference type="GO" id="GO:0005886">
    <property type="term" value="C:plasma membrane"/>
    <property type="evidence" value="ECO:0007669"/>
    <property type="project" value="UniProtKB-SubCell"/>
</dbReference>
<evidence type="ECO:0000256" key="8">
    <source>
        <dbReference type="SAM" id="Phobius"/>
    </source>
</evidence>